<dbReference type="EMBL" id="WXEW01000021">
    <property type="protein sequence ID" value="NAS27512.1"/>
    <property type="molecule type" value="Genomic_DNA"/>
</dbReference>
<dbReference type="RefSeq" id="WP_161484433.1">
    <property type="nucleotide sequence ID" value="NZ_WXEW01000021.1"/>
</dbReference>
<proteinExistence type="predicted"/>
<dbReference type="Proteomes" id="UP000479526">
    <property type="component" value="Unassembled WGS sequence"/>
</dbReference>
<sequence length="440" mass="48990">MTTVSDGHAVVHAPPASDTPEMLLWEPKFPSPRGLDMAASMFDARPTWAGEEGPRPRIIIAAGAFAIEWPDLARKDRTHERTEKRRQAAVDMAATYIAAGEELPERIPIREITGWSRKSRARMVRALCEIDYRPMLSDRTRIPAMVTLTYPGDWLTVAPDGKTVKRHLAAFRRRYEKAWDEPLKAIWKLEFQRRGAPHFHLLLVPPHGLSKMPGARATSAAKVGAGRPFREWLSAVWAAIVGHPDPEERARHLLAGTGVDYSDGLKASDPKRVAVYFTKHGGAQAKEYQHCVPESWVGPGLGPGRFWGYWNLERVTAQVEVTPEQSVQAARIARRWAHAQRTTRQVTVIRHRGGQVLPQRPDIIGLAGAQILEPVAAPRRRKVRRRVRRFGAGRGFVSVNNGQTFAIAVARALSLPGITQYISRSVRTEVLTSVSGTSLT</sequence>
<dbReference type="InterPro" id="IPR056906">
    <property type="entry name" value="ORF2/G2P_dom"/>
</dbReference>
<dbReference type="AlphaFoldDB" id="A0A7C9NNV7"/>
<keyword evidence="3" id="KW-1185">Reference proteome</keyword>
<organism evidence="2 3">
    <name type="scientific">Herbidospora solisilvae</name>
    <dbReference type="NCBI Taxonomy" id="2696284"/>
    <lineage>
        <taxon>Bacteria</taxon>
        <taxon>Bacillati</taxon>
        <taxon>Actinomycetota</taxon>
        <taxon>Actinomycetes</taxon>
        <taxon>Streptosporangiales</taxon>
        <taxon>Streptosporangiaceae</taxon>
        <taxon>Herbidospora</taxon>
    </lineage>
</organism>
<feature type="domain" description="Replication-associated protein ORF2/G2P" evidence="1">
    <location>
        <begin position="144"/>
        <end position="214"/>
    </location>
</feature>
<gene>
    <name evidence="2" type="ORF">GT755_38325</name>
</gene>
<evidence type="ECO:0000313" key="2">
    <source>
        <dbReference type="EMBL" id="NAS27512.1"/>
    </source>
</evidence>
<evidence type="ECO:0000259" key="1">
    <source>
        <dbReference type="Pfam" id="PF23343"/>
    </source>
</evidence>
<name>A0A7C9NNV7_9ACTN</name>
<accession>A0A7C9NNV7</accession>
<reference evidence="2 3" key="1">
    <citation type="submission" date="2020-01" db="EMBL/GenBank/DDBJ databases">
        <title>Herbidospora sp. NEAU-GS84 nov., a novel actinomycete isolated from soil.</title>
        <authorList>
            <person name="Han L."/>
        </authorList>
    </citation>
    <scope>NUCLEOTIDE SEQUENCE [LARGE SCALE GENOMIC DNA]</scope>
    <source>
        <strain evidence="2 3">NEAU-GS84</strain>
    </source>
</reference>
<comment type="caution">
    <text evidence="2">The sequence shown here is derived from an EMBL/GenBank/DDBJ whole genome shotgun (WGS) entry which is preliminary data.</text>
</comment>
<protein>
    <recommendedName>
        <fullName evidence="1">Replication-associated protein ORF2/G2P domain-containing protein</fullName>
    </recommendedName>
</protein>
<dbReference type="Pfam" id="PF23343">
    <property type="entry name" value="REP_ORF2-G2P"/>
    <property type="match status" value="1"/>
</dbReference>
<evidence type="ECO:0000313" key="3">
    <source>
        <dbReference type="Proteomes" id="UP000479526"/>
    </source>
</evidence>